<dbReference type="SUPFAM" id="SSF160935">
    <property type="entry name" value="VPA0735-like"/>
    <property type="match status" value="1"/>
</dbReference>
<evidence type="ECO:0000256" key="1">
    <source>
        <dbReference type="SAM" id="MobiDB-lite"/>
    </source>
</evidence>
<comment type="caution">
    <text evidence="5">The sequence shown here is derived from an EMBL/GenBank/DDBJ whole genome shotgun (WGS) entry which is preliminary data.</text>
</comment>
<evidence type="ECO:0000313" key="5">
    <source>
        <dbReference type="EMBL" id="RSL16061.1"/>
    </source>
</evidence>
<evidence type="ECO:0008006" key="7">
    <source>
        <dbReference type="Google" id="ProtNLM"/>
    </source>
</evidence>
<protein>
    <recommendedName>
        <fullName evidence="7">DUF1254 domain-containing protein</fullName>
    </recommendedName>
</protein>
<dbReference type="InterPro" id="IPR037049">
    <property type="entry name" value="DUF1214_C_sf"/>
</dbReference>
<keyword evidence="6" id="KW-1185">Reference proteome</keyword>
<feature type="compositionally biased region" description="Polar residues" evidence="1">
    <location>
        <begin position="25"/>
        <end position="40"/>
    </location>
</feature>
<dbReference type="Gene3D" id="2.60.40.1610">
    <property type="entry name" value="Domain of unknown function DUF1254"/>
    <property type="match status" value="1"/>
</dbReference>
<dbReference type="InterPro" id="IPR037050">
    <property type="entry name" value="DUF1254_sf"/>
</dbReference>
<dbReference type="Proteomes" id="UP000269669">
    <property type="component" value="Unassembled WGS sequence"/>
</dbReference>
<dbReference type="Pfam" id="PF06742">
    <property type="entry name" value="DUF1214"/>
    <property type="match status" value="1"/>
</dbReference>
<sequence length="520" mass="57255">MQAIRLVLRSLGCVIALALITATGCNGKSAPSTSPTTEAQTPPKMKMTTDIPPEITTPDSVDTRIGTLKFFDGFPDDKTTQLVYDNLDFQRGVQAFLRGIPGASIQAFLPAAKKFGGVDGNVMIFEDLMDSKALWLTPNNSSVYFYTWLDTSKGPIVMETPPNVLGVIDDHWFRWVGDYGNAGPDKGKGGKFLFLPPDYKGEVPKGYFVMRPATYGVWAPGRGMLVNGDPKPAVESIKKLLKVYPLAQAAHPPATKFTNMSGIPHSTIHANNFHFYEEVHEVLEMEPNEALDPETLGLFASIGLQKGKPFAPDDRMKKILTEAVAVGNATARALSFRSRDEASYIYPGSSWWIPSSSGYQFLLVPGVFDLDSRSGFHYWATGVTPAMFAKMVGKGSQYAAAFTDSSHHGLDGSKTYKVHLPPNIPAKDNWSFTLYDNQTRSCLQTDQRFPSVNSFDKGLVTNPDGSTDVWFSPKLPAGVPEANWAQTIPGKGWNMLFRLYGPLEPWFDKTWRVGEVELVK</sequence>
<dbReference type="PANTHER" id="PTHR36509">
    <property type="entry name" value="BLL3101 PROTEIN"/>
    <property type="match status" value="1"/>
</dbReference>
<dbReference type="Pfam" id="PF06863">
    <property type="entry name" value="DUF1254"/>
    <property type="match status" value="1"/>
</dbReference>
<evidence type="ECO:0000259" key="4">
    <source>
        <dbReference type="Pfam" id="PF06863"/>
    </source>
</evidence>
<dbReference type="InterPro" id="IPR010679">
    <property type="entry name" value="DUF1254"/>
</dbReference>
<feature type="chain" id="PRO_5018635516" description="DUF1254 domain-containing protein" evidence="2">
    <location>
        <begin position="19"/>
        <end position="520"/>
    </location>
</feature>
<evidence type="ECO:0000313" key="6">
    <source>
        <dbReference type="Proteomes" id="UP000269669"/>
    </source>
</evidence>
<feature type="domain" description="DUF1254" evidence="4">
    <location>
        <begin position="126"/>
        <end position="245"/>
    </location>
</feature>
<dbReference type="AlphaFoldDB" id="A0A3R9PR85"/>
<dbReference type="EMBL" id="RSDW01000001">
    <property type="protein sequence ID" value="RSL16061.1"/>
    <property type="molecule type" value="Genomic_DNA"/>
</dbReference>
<gene>
    <name evidence="5" type="ORF">EDE15_1570</name>
</gene>
<dbReference type="OrthoDB" id="101451at2"/>
<dbReference type="PROSITE" id="PS51257">
    <property type="entry name" value="PROKAR_LIPOPROTEIN"/>
    <property type="match status" value="1"/>
</dbReference>
<name>A0A3R9PR85_9BACT</name>
<feature type="region of interest" description="Disordered" evidence="1">
    <location>
        <begin position="25"/>
        <end position="52"/>
    </location>
</feature>
<dbReference type="InterPro" id="IPR010621">
    <property type="entry name" value="DUF1214"/>
</dbReference>
<organism evidence="5 6">
    <name type="scientific">Edaphobacter aggregans</name>
    <dbReference type="NCBI Taxonomy" id="570835"/>
    <lineage>
        <taxon>Bacteria</taxon>
        <taxon>Pseudomonadati</taxon>
        <taxon>Acidobacteriota</taxon>
        <taxon>Terriglobia</taxon>
        <taxon>Terriglobales</taxon>
        <taxon>Acidobacteriaceae</taxon>
        <taxon>Edaphobacter</taxon>
    </lineage>
</organism>
<dbReference type="Gene3D" id="2.60.120.600">
    <property type="entry name" value="Domain of unknown function DUF1214, C-terminal domain"/>
    <property type="match status" value="1"/>
</dbReference>
<dbReference type="Gene3D" id="1.10.3360.10">
    <property type="entry name" value="VPA0735-like domain"/>
    <property type="match status" value="1"/>
</dbReference>
<proteinExistence type="predicted"/>
<feature type="signal peptide" evidence="2">
    <location>
        <begin position="1"/>
        <end position="18"/>
    </location>
</feature>
<dbReference type="PANTHER" id="PTHR36509:SF3">
    <property type="entry name" value="SIGNAL PEPTIDE PROTEIN"/>
    <property type="match status" value="1"/>
</dbReference>
<feature type="domain" description="DUF1214" evidence="3">
    <location>
        <begin position="396"/>
        <end position="503"/>
    </location>
</feature>
<reference evidence="5 6" key="1">
    <citation type="submission" date="2018-12" db="EMBL/GenBank/DDBJ databases">
        <title>Sequencing of bacterial isolates from soil warming experiment in Harvard Forest, Massachusetts, USA.</title>
        <authorList>
            <person name="Deangelis K."/>
        </authorList>
    </citation>
    <scope>NUCLEOTIDE SEQUENCE [LARGE SCALE GENOMIC DNA]</scope>
    <source>
        <strain evidence="5 6">EB153</strain>
    </source>
</reference>
<accession>A0A3R9PR85</accession>
<evidence type="ECO:0000256" key="2">
    <source>
        <dbReference type="SAM" id="SignalP"/>
    </source>
</evidence>
<dbReference type="RefSeq" id="WP_125484723.1">
    <property type="nucleotide sequence ID" value="NZ_RSDW01000001.1"/>
</dbReference>
<evidence type="ECO:0000259" key="3">
    <source>
        <dbReference type="Pfam" id="PF06742"/>
    </source>
</evidence>
<keyword evidence="2" id="KW-0732">Signal</keyword>